<comment type="cofactor">
    <cofactor evidence="5">
        <name>(R)-lipoate</name>
        <dbReference type="ChEBI" id="CHEBI:83088"/>
    </cofactor>
    <text evidence="5">Binds 1 lipoyl cofactor covalently.</text>
</comment>
<keyword evidence="5" id="KW-0496">Mitochondrion</keyword>
<feature type="modified residue" description="N6-lipoyllysine" evidence="4">
    <location>
        <position position="44"/>
    </location>
</feature>
<dbReference type="GO" id="GO:0019464">
    <property type="term" value="P:glycine decarboxylation via glycine cleavage system"/>
    <property type="evidence" value="ECO:0007669"/>
    <property type="project" value="UniProtKB-UniRule"/>
</dbReference>
<evidence type="ECO:0000256" key="4">
    <source>
        <dbReference type="PIRSR" id="PIRSR617453-50"/>
    </source>
</evidence>
<comment type="similarity">
    <text evidence="1 5">Belongs to the GcvH family.</text>
</comment>
<dbReference type="CDD" id="cd06848">
    <property type="entry name" value="GCS_H"/>
    <property type="match status" value="1"/>
</dbReference>
<dbReference type="InterPro" id="IPR002930">
    <property type="entry name" value="GCV_H"/>
</dbReference>
<protein>
    <recommendedName>
        <fullName evidence="5">Glycine cleavage system H protein</fullName>
    </recommendedName>
</protein>
<dbReference type="PANTHER" id="PTHR11715:SF3">
    <property type="entry name" value="GLYCINE CLEAVAGE SYSTEM H PROTEIN-RELATED"/>
    <property type="match status" value="1"/>
</dbReference>
<evidence type="ECO:0000313" key="8">
    <source>
        <dbReference type="Proteomes" id="UP000039865"/>
    </source>
</evidence>
<proteinExistence type="inferred from homology"/>
<dbReference type="Pfam" id="PF01597">
    <property type="entry name" value="GCV_H"/>
    <property type="match status" value="1"/>
</dbReference>
<comment type="subcellular location">
    <subcellularLocation>
        <location evidence="5">Mitochondrion</location>
    </subcellularLocation>
</comment>
<dbReference type="InterPro" id="IPR033753">
    <property type="entry name" value="GCV_H/Fam206"/>
</dbReference>
<dbReference type="PROSITE" id="PS50968">
    <property type="entry name" value="BIOTINYL_LIPOYL"/>
    <property type="match status" value="1"/>
</dbReference>
<keyword evidence="2 4" id="KW-0450">Lipoyl</keyword>
<reference evidence="7 8" key="1">
    <citation type="submission" date="2014-06" db="EMBL/GenBank/DDBJ databases">
        <authorList>
            <person name="Swart Estienne"/>
        </authorList>
    </citation>
    <scope>NUCLEOTIDE SEQUENCE [LARGE SCALE GENOMIC DNA]</scope>
    <source>
        <strain evidence="7 8">130c</strain>
    </source>
</reference>
<keyword evidence="3 5" id="KW-0809">Transit peptide</keyword>
<sequence length="110" mass="11961">MQTGKIGITKYAQGELGDIVHVDIKSVGHQFKKGEGITAIESVKTAADVYAPVTGEVIAHNDSVKGEPALVNTDAETDGWLVQIKINDEKDLNDLMDAAAYEKFLEEHKH</sequence>
<evidence type="ECO:0000256" key="2">
    <source>
        <dbReference type="ARBA" id="ARBA00022823"/>
    </source>
</evidence>
<comment type="subunit">
    <text evidence="5">The glycine cleavage system is composed of four proteins: P, T, L and H.</text>
</comment>
<dbReference type="SUPFAM" id="SSF51230">
    <property type="entry name" value="Single hybrid motif"/>
    <property type="match status" value="1"/>
</dbReference>
<feature type="domain" description="Lipoyl-binding" evidence="6">
    <location>
        <begin position="3"/>
        <end position="85"/>
    </location>
</feature>
<dbReference type="NCBIfam" id="NF002270">
    <property type="entry name" value="PRK01202.1"/>
    <property type="match status" value="1"/>
</dbReference>
<dbReference type="PROSITE" id="PS00189">
    <property type="entry name" value="LIPOYL"/>
    <property type="match status" value="1"/>
</dbReference>
<dbReference type="AlphaFoldDB" id="A0A078B2Q4"/>
<dbReference type="InterPro" id="IPR011053">
    <property type="entry name" value="Single_hybrid_motif"/>
</dbReference>
<comment type="function">
    <text evidence="5">The H protein shuttles the methylamine group of glycine from the P protein to the T protein.</text>
</comment>
<dbReference type="GO" id="GO:0005960">
    <property type="term" value="C:glycine cleavage complex"/>
    <property type="evidence" value="ECO:0007669"/>
    <property type="project" value="UniProtKB-UniRule"/>
</dbReference>
<dbReference type="InterPro" id="IPR003016">
    <property type="entry name" value="2-oxoA_DH_lipoyl-BS"/>
</dbReference>
<dbReference type="Gene3D" id="2.40.50.100">
    <property type="match status" value="1"/>
</dbReference>
<evidence type="ECO:0000256" key="3">
    <source>
        <dbReference type="ARBA" id="ARBA00022946"/>
    </source>
</evidence>
<keyword evidence="8" id="KW-1185">Reference proteome</keyword>
<accession>A0A078B2Q4</accession>
<dbReference type="OrthoDB" id="10264154at2759"/>
<dbReference type="PANTHER" id="PTHR11715">
    <property type="entry name" value="GLYCINE CLEAVAGE SYSTEM H PROTEIN"/>
    <property type="match status" value="1"/>
</dbReference>
<evidence type="ECO:0000313" key="7">
    <source>
        <dbReference type="EMBL" id="CDW88815.1"/>
    </source>
</evidence>
<dbReference type="InterPro" id="IPR000089">
    <property type="entry name" value="Biotin_lipoyl"/>
</dbReference>
<evidence type="ECO:0000256" key="1">
    <source>
        <dbReference type="ARBA" id="ARBA00009249"/>
    </source>
</evidence>
<dbReference type="GO" id="GO:0009249">
    <property type="term" value="P:protein lipoylation"/>
    <property type="evidence" value="ECO:0007669"/>
    <property type="project" value="TreeGrafter"/>
</dbReference>
<dbReference type="GO" id="GO:0005739">
    <property type="term" value="C:mitochondrion"/>
    <property type="evidence" value="ECO:0007669"/>
    <property type="project" value="UniProtKB-SubCell"/>
</dbReference>
<dbReference type="InParanoid" id="A0A078B2Q4"/>
<dbReference type="InterPro" id="IPR017453">
    <property type="entry name" value="GCV_H_sub"/>
</dbReference>
<dbReference type="NCBIfam" id="TIGR00527">
    <property type="entry name" value="gcvH"/>
    <property type="match status" value="1"/>
</dbReference>
<evidence type="ECO:0000259" key="6">
    <source>
        <dbReference type="PROSITE" id="PS50968"/>
    </source>
</evidence>
<gene>
    <name evidence="7" type="primary">Contig10981.g11737</name>
    <name evidence="7" type="ORF">STYLEM_17940</name>
</gene>
<dbReference type="OMA" id="EHEWLSG"/>
<evidence type="ECO:0000256" key="5">
    <source>
        <dbReference type="RuleBase" id="RU364055"/>
    </source>
</evidence>
<dbReference type="EMBL" id="CCKQ01016921">
    <property type="protein sequence ID" value="CDW88815.1"/>
    <property type="molecule type" value="Genomic_DNA"/>
</dbReference>
<dbReference type="Proteomes" id="UP000039865">
    <property type="component" value="Unassembled WGS sequence"/>
</dbReference>
<dbReference type="HAMAP" id="MF_00272">
    <property type="entry name" value="GcvH"/>
    <property type="match status" value="1"/>
</dbReference>
<organism evidence="7 8">
    <name type="scientific">Stylonychia lemnae</name>
    <name type="common">Ciliate</name>
    <dbReference type="NCBI Taxonomy" id="5949"/>
    <lineage>
        <taxon>Eukaryota</taxon>
        <taxon>Sar</taxon>
        <taxon>Alveolata</taxon>
        <taxon>Ciliophora</taxon>
        <taxon>Intramacronucleata</taxon>
        <taxon>Spirotrichea</taxon>
        <taxon>Stichotrichia</taxon>
        <taxon>Sporadotrichida</taxon>
        <taxon>Oxytrichidae</taxon>
        <taxon>Stylonychinae</taxon>
        <taxon>Stylonychia</taxon>
    </lineage>
</organism>
<name>A0A078B2Q4_STYLE</name>
<dbReference type="FunCoup" id="A0A078B2Q4">
    <property type="interactions" value="139"/>
</dbReference>